<comment type="similarity">
    <text evidence="2">Belongs to the prokaryotic Ku family.</text>
</comment>
<dbReference type="EMBL" id="FCOI02000018">
    <property type="protein sequence ID" value="SAK74868.1"/>
    <property type="molecule type" value="Genomic_DNA"/>
</dbReference>
<dbReference type="STRING" id="1777137.AWB76_04820"/>
<dbReference type="PANTHER" id="PTHR41251:SF1">
    <property type="entry name" value="NON-HOMOLOGOUS END JOINING PROTEIN KU"/>
    <property type="match status" value="1"/>
</dbReference>
<evidence type="ECO:0000313" key="5">
    <source>
        <dbReference type="EMBL" id="SAK74868.1"/>
    </source>
</evidence>
<keyword evidence="1 2" id="KW-0238">DNA-binding</keyword>
<dbReference type="CDD" id="cd00789">
    <property type="entry name" value="KU_like"/>
    <property type="match status" value="1"/>
</dbReference>
<dbReference type="GO" id="GO:0006303">
    <property type="term" value="P:double-strand break repair via nonhomologous end joining"/>
    <property type="evidence" value="ECO:0007669"/>
    <property type="project" value="UniProtKB-UniRule"/>
</dbReference>
<evidence type="ECO:0000313" key="6">
    <source>
        <dbReference type="Proteomes" id="UP000054624"/>
    </source>
</evidence>
<evidence type="ECO:0000259" key="4">
    <source>
        <dbReference type="SMART" id="SM00559"/>
    </source>
</evidence>
<comment type="function">
    <text evidence="2">With LigD forms a non-homologous end joining (NHEJ) DNA repair enzyme, which repairs dsDNA breaks with reduced fidelity. Binds linear dsDNA with 5'- and 3'- overhangs but not closed circular dsDNA nor ssDNA. Recruits and stimulates the ligase activity of LigD.</text>
</comment>
<feature type="domain" description="Ku" evidence="4">
    <location>
        <begin position="55"/>
        <end position="183"/>
    </location>
</feature>
<dbReference type="Gene3D" id="2.40.290.10">
    <property type="match status" value="1"/>
</dbReference>
<feature type="region of interest" description="Disordered" evidence="3">
    <location>
        <begin position="259"/>
        <end position="324"/>
    </location>
</feature>
<dbReference type="InterPro" id="IPR016194">
    <property type="entry name" value="SPOC-like_C_dom_sf"/>
</dbReference>
<dbReference type="GO" id="GO:0006310">
    <property type="term" value="P:DNA recombination"/>
    <property type="evidence" value="ECO:0007669"/>
    <property type="project" value="UniProtKB-KW"/>
</dbReference>
<dbReference type="OrthoDB" id="9795084at2"/>
<accession>A0A158BXP2</accession>
<evidence type="ECO:0000256" key="2">
    <source>
        <dbReference type="HAMAP-Rule" id="MF_01875"/>
    </source>
</evidence>
<keyword evidence="2" id="KW-0227">DNA damage</keyword>
<dbReference type="Proteomes" id="UP000054624">
    <property type="component" value="Unassembled WGS sequence"/>
</dbReference>
<dbReference type="InterPro" id="IPR006164">
    <property type="entry name" value="DNA_bd_Ku70/Ku80"/>
</dbReference>
<dbReference type="SUPFAM" id="SSF100939">
    <property type="entry name" value="SPOC domain-like"/>
    <property type="match status" value="1"/>
</dbReference>
<name>A0A158BXP2_9BURK</name>
<organism evidence="5 6">
    <name type="scientific">Caballeronia temeraria</name>
    <dbReference type="NCBI Taxonomy" id="1777137"/>
    <lineage>
        <taxon>Bacteria</taxon>
        <taxon>Pseudomonadati</taxon>
        <taxon>Pseudomonadota</taxon>
        <taxon>Betaproteobacteria</taxon>
        <taxon>Burkholderiales</taxon>
        <taxon>Burkholderiaceae</taxon>
        <taxon>Caballeronia</taxon>
    </lineage>
</organism>
<dbReference type="SMART" id="SM00559">
    <property type="entry name" value="Ku78"/>
    <property type="match status" value="1"/>
</dbReference>
<protein>
    <recommendedName>
        <fullName evidence="2">Non-homologous end joining protein Ku</fullName>
    </recommendedName>
</protein>
<comment type="subunit">
    <text evidence="2">Homodimer. Interacts with LigD.</text>
</comment>
<dbReference type="PANTHER" id="PTHR41251">
    <property type="entry name" value="NON-HOMOLOGOUS END JOINING PROTEIN KU"/>
    <property type="match status" value="1"/>
</dbReference>
<dbReference type="GO" id="GO:0003690">
    <property type="term" value="F:double-stranded DNA binding"/>
    <property type="evidence" value="ECO:0007669"/>
    <property type="project" value="UniProtKB-UniRule"/>
</dbReference>
<evidence type="ECO:0000256" key="3">
    <source>
        <dbReference type="SAM" id="MobiDB-lite"/>
    </source>
</evidence>
<keyword evidence="2" id="KW-0233">DNA recombination</keyword>
<dbReference type="PIRSF" id="PIRSF006493">
    <property type="entry name" value="Prok_Ku"/>
    <property type="match status" value="1"/>
</dbReference>
<dbReference type="NCBIfam" id="TIGR02772">
    <property type="entry name" value="Ku_bact"/>
    <property type="match status" value="1"/>
</dbReference>
<keyword evidence="6" id="KW-1185">Reference proteome</keyword>
<dbReference type="RefSeq" id="WP_061162575.1">
    <property type="nucleotide sequence ID" value="NZ_FCOI02000018.1"/>
</dbReference>
<dbReference type="AlphaFoldDB" id="A0A158BXP2"/>
<dbReference type="InterPro" id="IPR009187">
    <property type="entry name" value="Prok_Ku"/>
</dbReference>
<feature type="compositionally biased region" description="Low complexity" evidence="3">
    <location>
        <begin position="286"/>
        <end position="297"/>
    </location>
</feature>
<proteinExistence type="inferred from homology"/>
<keyword evidence="2" id="KW-0234">DNA repair</keyword>
<evidence type="ECO:0000256" key="1">
    <source>
        <dbReference type="ARBA" id="ARBA00023125"/>
    </source>
</evidence>
<dbReference type="HAMAP" id="MF_01875">
    <property type="entry name" value="Prokaryotic_Ku"/>
    <property type="match status" value="1"/>
</dbReference>
<dbReference type="Pfam" id="PF02735">
    <property type="entry name" value="Ku"/>
    <property type="match status" value="1"/>
</dbReference>
<reference evidence="6" key="1">
    <citation type="submission" date="2016-01" db="EMBL/GenBank/DDBJ databases">
        <authorList>
            <person name="Peeters Charlotte."/>
        </authorList>
    </citation>
    <scope>NUCLEOTIDE SEQUENCE [LARGE SCALE GENOMIC DNA]</scope>
</reference>
<sequence>MAARSIASMTLSFGLVSVPVKVYSATESKSGVGFNLMHKECGTRLRQQYVCPHDGKVVERADMVKGYEFEKDQYVIFEKSELEALEVTASHTIDIVSFMPGEAIDPIYLDKSYFLAPDKRGGKPYQLLYQAMKDSGTCALAKWVWKGSQKMVQVRAGSDGIILQTLLYADEVRSQADIGIEHPEVQPAELQLAEQLIEQYRVDGYDAAAYKDEEKERILAEIDKKIAGNKITAAPTIAQPGAQVIDLVEALRASLKKKPLAEPPAARPTAHRTSRGGIRAQASADEAPAQEAPTEEAPVPKRRSVRRAMTDEQPAPARKTGTKR</sequence>
<gene>
    <name evidence="2" type="primary">ku</name>
    <name evidence="5" type="ORF">AWB76_04820</name>
</gene>